<gene>
    <name evidence="2" type="ORF">SCLAV_1472</name>
</gene>
<sequence length="101" mass="10532">MRSVRCPATLEGWGTQGEGKDPMSVLDKLKQMLKGHESKVDQGVEKAGDAFDAKTKGKYAGHVDTAQQKLKDQFGTGGSRSADGPDAGGQSQPPPPPPPAS</sequence>
<protein>
    <submittedName>
        <fullName evidence="2">Possible kanamycin biosynthetic protein</fullName>
    </submittedName>
</protein>
<dbReference type="Proteomes" id="UP000002357">
    <property type="component" value="Chromosome"/>
</dbReference>
<keyword evidence="3" id="KW-1185">Reference proteome</keyword>
<proteinExistence type="predicted"/>
<name>E2Q1S3_STRCL</name>
<dbReference type="AlphaFoldDB" id="E2Q1S3"/>
<feature type="region of interest" description="Disordered" evidence="1">
    <location>
        <begin position="57"/>
        <end position="101"/>
    </location>
</feature>
<dbReference type="eggNOG" id="ENOG5033D21">
    <property type="taxonomic scope" value="Bacteria"/>
</dbReference>
<feature type="compositionally biased region" description="Pro residues" evidence="1">
    <location>
        <begin position="92"/>
        <end position="101"/>
    </location>
</feature>
<organism evidence="2 3">
    <name type="scientific">Streptomyces clavuligerus</name>
    <dbReference type="NCBI Taxonomy" id="1901"/>
    <lineage>
        <taxon>Bacteria</taxon>
        <taxon>Bacillati</taxon>
        <taxon>Actinomycetota</taxon>
        <taxon>Actinomycetes</taxon>
        <taxon>Kitasatosporales</taxon>
        <taxon>Streptomycetaceae</taxon>
        <taxon>Streptomyces</taxon>
    </lineage>
</organism>
<evidence type="ECO:0000313" key="2">
    <source>
        <dbReference type="EMBL" id="EFG06549.1"/>
    </source>
</evidence>
<feature type="region of interest" description="Disordered" evidence="1">
    <location>
        <begin position="1"/>
        <end position="22"/>
    </location>
</feature>
<evidence type="ECO:0000313" key="3">
    <source>
        <dbReference type="Proteomes" id="UP000002357"/>
    </source>
</evidence>
<evidence type="ECO:0000256" key="1">
    <source>
        <dbReference type="SAM" id="MobiDB-lite"/>
    </source>
</evidence>
<reference evidence="2 3" key="1">
    <citation type="journal article" date="2010" name="Genome Biol. Evol.">
        <title>The sequence of a 1.8-mb bacterial linear plasmid reveals a rich evolutionary reservoir of secondary metabolic pathways.</title>
        <authorList>
            <person name="Medema M.H."/>
            <person name="Trefzer A."/>
            <person name="Kovalchuk A."/>
            <person name="van den Berg M."/>
            <person name="Mueller U."/>
            <person name="Heijne W."/>
            <person name="Wu L."/>
            <person name="Alam M.T."/>
            <person name="Ronning C.M."/>
            <person name="Nierman W.C."/>
            <person name="Bovenberg R.A.L."/>
            <person name="Breitling R."/>
            <person name="Takano E."/>
        </authorList>
    </citation>
    <scope>NUCLEOTIDE SEQUENCE [LARGE SCALE GENOMIC DNA]</scope>
    <source>
        <strain evidence="3">ATCC 27064 / DSM 738 / JCM 4710 / NBRC 13307 / NCIMB 12785 / NRRL 3585 / VKM Ac-602</strain>
    </source>
</reference>
<dbReference type="STRING" id="1901.BB341_20820"/>
<dbReference type="Pfam" id="PF14013">
    <property type="entry name" value="MT0933_antitox"/>
    <property type="match status" value="1"/>
</dbReference>
<accession>E2Q1S3</accession>
<dbReference type="InterPro" id="IPR028037">
    <property type="entry name" value="Antitoxin_Rv0909/MT0933"/>
</dbReference>
<dbReference type="EMBL" id="CM000913">
    <property type="protein sequence ID" value="EFG06549.1"/>
    <property type="molecule type" value="Genomic_DNA"/>
</dbReference>